<evidence type="ECO:0000313" key="3">
    <source>
        <dbReference type="Proteomes" id="UP000238823"/>
    </source>
</evidence>
<comment type="caution">
    <text evidence="2">The sequence shown here is derived from an EMBL/GenBank/DDBJ whole genome shotgun (WGS) entry which is preliminary data.</text>
</comment>
<sequence>MFHRPAGTEPGSSPRRIPIEAFSPGTQEYLEFLDGSADRDRKYLLLESVLNALVDVNTHNEVARILELADTLEPRLAPNAVCMIAGSLVGIVDTHPRIRGEEKHKILRLVRLACQDHTVIQGVVAPVSDRERPCILEPARVIYTHAAQTLAHLLSLSPSSDARDLKAYHDARAMMRRIFESPTDPHFHDGMAIADFIPGQFGHGWPFSVSDIQVLLEQILAHNGKIETTPATPRLGEVVHLPRAIFGTPPMRLPSVYVRVPGDDMAPGDLRGVELVQYHQRFLANPLDMWARDPKYLTTSKYALFAQALPTGEQARHRASPLKVAHDTGAAAIVATAFNSLVTEALPTIAGPLGRLGVAYAARLIGKMSWDFLSDGDGDGDGDDDDDLVDGADDDDHDAP</sequence>
<gene>
    <name evidence="2" type="ORF">ENSA7_73430</name>
</gene>
<evidence type="ECO:0000313" key="2">
    <source>
        <dbReference type="EMBL" id="PRP95709.1"/>
    </source>
</evidence>
<feature type="region of interest" description="Disordered" evidence="1">
    <location>
        <begin position="375"/>
        <end position="400"/>
    </location>
</feature>
<reference evidence="2 3" key="1">
    <citation type="submission" date="2018-03" db="EMBL/GenBank/DDBJ databases">
        <title>Draft Genome Sequences of the Obligatory Marine Myxobacteria Enhygromyxa salina SWB007.</title>
        <authorList>
            <person name="Poehlein A."/>
            <person name="Moghaddam J.A."/>
            <person name="Harms H."/>
            <person name="Alanjari M."/>
            <person name="Koenig G.M."/>
            <person name="Daniel R."/>
            <person name="Schaeberle T.F."/>
        </authorList>
    </citation>
    <scope>NUCLEOTIDE SEQUENCE [LARGE SCALE GENOMIC DNA]</scope>
    <source>
        <strain evidence="2 3">SWB007</strain>
    </source>
</reference>
<dbReference type="EMBL" id="PVNL01000136">
    <property type="protein sequence ID" value="PRP95709.1"/>
    <property type="molecule type" value="Genomic_DNA"/>
</dbReference>
<organism evidence="2 3">
    <name type="scientific">Enhygromyxa salina</name>
    <dbReference type="NCBI Taxonomy" id="215803"/>
    <lineage>
        <taxon>Bacteria</taxon>
        <taxon>Pseudomonadati</taxon>
        <taxon>Myxococcota</taxon>
        <taxon>Polyangia</taxon>
        <taxon>Nannocystales</taxon>
        <taxon>Nannocystaceae</taxon>
        <taxon>Enhygromyxa</taxon>
    </lineage>
</organism>
<dbReference type="AlphaFoldDB" id="A0A2S9XS73"/>
<accession>A0A2S9XS73</accession>
<protein>
    <submittedName>
        <fullName evidence="2">Uncharacterized protein</fullName>
    </submittedName>
</protein>
<dbReference type="Proteomes" id="UP000238823">
    <property type="component" value="Unassembled WGS sequence"/>
</dbReference>
<evidence type="ECO:0000256" key="1">
    <source>
        <dbReference type="SAM" id="MobiDB-lite"/>
    </source>
</evidence>
<name>A0A2S9XS73_9BACT</name>
<proteinExistence type="predicted"/>